<evidence type="ECO:0000313" key="3">
    <source>
        <dbReference type="Proteomes" id="UP000295302"/>
    </source>
</evidence>
<accession>A0A4R4XPY3</accession>
<dbReference type="InterPro" id="IPR050266">
    <property type="entry name" value="AB_hydrolase_sf"/>
</dbReference>
<dbReference type="PANTHER" id="PTHR43798:SF33">
    <property type="entry name" value="HYDROLASE, PUTATIVE (AFU_ORTHOLOGUE AFUA_2G14860)-RELATED"/>
    <property type="match status" value="1"/>
</dbReference>
<dbReference type="InterPro" id="IPR029058">
    <property type="entry name" value="AB_hydrolase_fold"/>
</dbReference>
<feature type="domain" description="AB hydrolase-1" evidence="1">
    <location>
        <begin position="22"/>
        <end position="270"/>
    </location>
</feature>
<dbReference type="GO" id="GO:0016787">
    <property type="term" value="F:hydrolase activity"/>
    <property type="evidence" value="ECO:0007669"/>
    <property type="project" value="UniProtKB-KW"/>
</dbReference>
<dbReference type="SUPFAM" id="SSF53474">
    <property type="entry name" value="alpha/beta-Hydrolases"/>
    <property type="match status" value="1"/>
</dbReference>
<sequence>MPMIDKLAVAYEESGPPAPAGTVVLVHAAVADMRMWHHQFRGLAERYRVIRYDWRGHGRSGDPDGEVCHHEDLLAVMDALKVERAALAGCSMGGAYAVEAALAAPDRVAGLALICSGLSGHVWPPEMLEQARERVHSSVPAERLARYREGSAGHVDPADAQAMAEAHTLWQVAGPGRDRDALSDTVWEEAVDMCRLMFERSWSGPRATERYLDPPAAGRLHEVAAPTLVINGLSDVPGIQEVSGLLAGGIPGARRIDLPETGHLPPLERPVEVTEALTTFLREAVFSPDTGYRTPEAPHRA</sequence>
<comment type="caution">
    <text evidence="2">The sequence shown here is derived from an EMBL/GenBank/DDBJ whole genome shotgun (WGS) entry which is preliminary data.</text>
</comment>
<dbReference type="Proteomes" id="UP000295302">
    <property type="component" value="Unassembled WGS sequence"/>
</dbReference>
<protein>
    <submittedName>
        <fullName evidence="2">Alpha/beta fold hydrolase</fullName>
    </submittedName>
</protein>
<evidence type="ECO:0000313" key="2">
    <source>
        <dbReference type="EMBL" id="TDD33124.1"/>
    </source>
</evidence>
<keyword evidence="2" id="KW-0378">Hydrolase</keyword>
<dbReference type="GO" id="GO:0016020">
    <property type="term" value="C:membrane"/>
    <property type="evidence" value="ECO:0007669"/>
    <property type="project" value="TreeGrafter"/>
</dbReference>
<reference evidence="2 3" key="1">
    <citation type="submission" date="2019-03" db="EMBL/GenBank/DDBJ databases">
        <title>Draft genome sequences of novel Actinobacteria.</title>
        <authorList>
            <person name="Sahin N."/>
            <person name="Ay H."/>
            <person name="Saygin H."/>
        </authorList>
    </citation>
    <scope>NUCLEOTIDE SEQUENCE [LARGE SCALE GENOMIC DNA]</scope>
    <source>
        <strain evidence="2 3">CH32</strain>
    </source>
</reference>
<keyword evidence="3" id="KW-1185">Reference proteome</keyword>
<dbReference type="OrthoDB" id="495620at2"/>
<proteinExistence type="predicted"/>
<dbReference type="AlphaFoldDB" id="A0A4R4XPY3"/>
<dbReference type="PANTHER" id="PTHR43798">
    <property type="entry name" value="MONOACYLGLYCEROL LIPASE"/>
    <property type="match status" value="1"/>
</dbReference>
<dbReference type="EMBL" id="SMKQ01000266">
    <property type="protein sequence ID" value="TDD33124.1"/>
    <property type="molecule type" value="Genomic_DNA"/>
</dbReference>
<evidence type="ECO:0000259" key="1">
    <source>
        <dbReference type="Pfam" id="PF00561"/>
    </source>
</evidence>
<dbReference type="Gene3D" id="3.40.50.1820">
    <property type="entry name" value="alpha/beta hydrolase"/>
    <property type="match status" value="1"/>
</dbReference>
<dbReference type="RefSeq" id="WP_132622372.1">
    <property type="nucleotide sequence ID" value="NZ_SMKQ01000266.1"/>
</dbReference>
<dbReference type="InterPro" id="IPR000073">
    <property type="entry name" value="AB_hydrolase_1"/>
</dbReference>
<dbReference type="Pfam" id="PF00561">
    <property type="entry name" value="Abhydrolase_1"/>
    <property type="match status" value="1"/>
</dbReference>
<name>A0A4R4XPY3_9ACTN</name>
<dbReference type="PRINTS" id="PR00111">
    <property type="entry name" value="ABHYDROLASE"/>
</dbReference>
<gene>
    <name evidence="2" type="ORF">E1286_42690</name>
</gene>
<organism evidence="2 3">
    <name type="scientific">Nonomuraea terrae</name>
    <dbReference type="NCBI Taxonomy" id="2530383"/>
    <lineage>
        <taxon>Bacteria</taxon>
        <taxon>Bacillati</taxon>
        <taxon>Actinomycetota</taxon>
        <taxon>Actinomycetes</taxon>
        <taxon>Streptosporangiales</taxon>
        <taxon>Streptosporangiaceae</taxon>
        <taxon>Nonomuraea</taxon>
    </lineage>
</organism>